<keyword evidence="3" id="KW-1185">Reference proteome</keyword>
<dbReference type="CDD" id="cd16400">
    <property type="entry name" value="ParB_Srx_like_nuclease"/>
    <property type="match status" value="1"/>
</dbReference>
<dbReference type="OrthoDB" id="8565623at2"/>
<dbReference type="KEGG" id="sbf:JCM31447_27300"/>
<evidence type="ECO:0000313" key="3">
    <source>
        <dbReference type="Proteomes" id="UP000291236"/>
    </source>
</evidence>
<gene>
    <name evidence="2" type="ORF">JCM31447_27300</name>
</gene>
<feature type="domain" description="ParB-like N-terminal" evidence="1">
    <location>
        <begin position="10"/>
        <end position="93"/>
    </location>
</feature>
<organism evidence="2 3">
    <name type="scientific">Fluviispira sanaruensis</name>
    <dbReference type="NCBI Taxonomy" id="2493639"/>
    <lineage>
        <taxon>Bacteria</taxon>
        <taxon>Pseudomonadati</taxon>
        <taxon>Bdellovibrionota</taxon>
        <taxon>Oligoflexia</taxon>
        <taxon>Silvanigrellales</taxon>
        <taxon>Silvanigrellaceae</taxon>
        <taxon>Fluviispira</taxon>
    </lineage>
</organism>
<evidence type="ECO:0000259" key="1">
    <source>
        <dbReference type="SMART" id="SM00470"/>
    </source>
</evidence>
<dbReference type="AlphaFoldDB" id="A0A4P2VLP7"/>
<dbReference type="RefSeq" id="WP_130611693.1">
    <property type="nucleotide sequence ID" value="NZ_AP019368.1"/>
</dbReference>
<proteinExistence type="predicted"/>
<reference evidence="2 3" key="1">
    <citation type="submission" date="2018-12" db="EMBL/GenBank/DDBJ databases">
        <title>Rubrispira sanarue gen. nov., sp., nov., a member of the order Silvanigrellales, isolated from a brackish lake in Hamamatsu Japan.</title>
        <authorList>
            <person name="Maejima Y."/>
            <person name="Iino T."/>
            <person name="Muraguchi Y."/>
            <person name="Fukuda K."/>
            <person name="Nojiri H."/>
            <person name="Ohkuma M."/>
            <person name="Moriuchi R."/>
            <person name="Dohra H."/>
            <person name="Kimbara K."/>
            <person name="Shintani M."/>
        </authorList>
    </citation>
    <scope>NUCLEOTIDE SEQUENCE [LARGE SCALE GENOMIC DNA]</scope>
    <source>
        <strain evidence="2 3">RF1110005</strain>
    </source>
</reference>
<dbReference type="Pfam" id="PF02195">
    <property type="entry name" value="ParB_N"/>
    <property type="match status" value="1"/>
</dbReference>
<accession>A0A4P2VLP7</accession>
<dbReference type="SMART" id="SM00470">
    <property type="entry name" value="ParB"/>
    <property type="match status" value="1"/>
</dbReference>
<evidence type="ECO:0000313" key="2">
    <source>
        <dbReference type="EMBL" id="BBH54266.1"/>
    </source>
</evidence>
<dbReference type="InterPro" id="IPR003115">
    <property type="entry name" value="ParB_N"/>
</dbReference>
<dbReference type="Proteomes" id="UP000291236">
    <property type="component" value="Chromosome"/>
</dbReference>
<dbReference type="InterPro" id="IPR036086">
    <property type="entry name" value="ParB/Sulfiredoxin_sf"/>
</dbReference>
<dbReference type="EMBL" id="AP019368">
    <property type="protein sequence ID" value="BBH54266.1"/>
    <property type="molecule type" value="Genomic_DNA"/>
</dbReference>
<name>A0A4P2VLP7_FLUSA</name>
<sequence>MHQIKDVTLEFIEVEKLIPHENFDYDAIILLISKISKDGFWRSPVVIDKKTQIIMDGHHRVEVAKRMGVKNIPCYLMNYGEKYIDVLNWHTNEKFDVNSIFETVRVGKKFPVKTTRHIFLIPLYNVKIDLNMLII</sequence>
<protein>
    <submittedName>
        <fullName evidence="2">Transcriptional regulator</fullName>
    </submittedName>
</protein>
<dbReference type="Gene3D" id="3.90.1530.10">
    <property type="entry name" value="Conserved hypothetical protein from pyrococcus furiosus pfu- 392566-001, ParB domain"/>
    <property type="match status" value="1"/>
</dbReference>
<dbReference type="SUPFAM" id="SSF110849">
    <property type="entry name" value="ParB/Sulfiredoxin"/>
    <property type="match status" value="1"/>
</dbReference>